<evidence type="ECO:0000313" key="3">
    <source>
        <dbReference type="Proteomes" id="UP000579281"/>
    </source>
</evidence>
<reference evidence="1 3" key="1">
    <citation type="submission" date="2020-08" db="EMBL/GenBank/DDBJ databases">
        <title>Genomic Encyclopedia of Type Strains, Phase IV (KMG-IV): sequencing the most valuable type-strain genomes for metagenomic binning, comparative biology and taxonomic classification.</title>
        <authorList>
            <person name="Goeker M."/>
        </authorList>
    </citation>
    <scope>NUCLEOTIDE SEQUENCE [LARGE SCALE GENOMIC DNA]</scope>
    <source>
        <strain evidence="1 3">DSM 103526</strain>
    </source>
</reference>
<dbReference type="AlphaFoldDB" id="A0A841KRM9"/>
<sequence>MRNNLLTVGADLGNDAFKIIGPTKREL</sequence>
<organism evidence="1 3">
    <name type="scientific">Anaerosolibacter carboniphilus</name>
    <dbReference type="NCBI Taxonomy" id="1417629"/>
    <lineage>
        <taxon>Bacteria</taxon>
        <taxon>Bacillati</taxon>
        <taxon>Bacillota</taxon>
        <taxon>Clostridia</taxon>
        <taxon>Peptostreptococcales</taxon>
        <taxon>Thermotaleaceae</taxon>
        <taxon>Anaerosolibacter</taxon>
    </lineage>
</organism>
<dbReference type="EMBL" id="JACHEN010000022">
    <property type="protein sequence ID" value="MBB6217265.1"/>
    <property type="molecule type" value="Genomic_DNA"/>
</dbReference>
<protein>
    <submittedName>
        <fullName evidence="1">Uncharacterized protein</fullName>
    </submittedName>
</protein>
<evidence type="ECO:0000313" key="2">
    <source>
        <dbReference type="EMBL" id="MBB6217265.1"/>
    </source>
</evidence>
<feature type="non-terminal residue" evidence="1">
    <location>
        <position position="27"/>
    </location>
</feature>
<evidence type="ECO:0000313" key="1">
    <source>
        <dbReference type="EMBL" id="MBB6216043.1"/>
    </source>
</evidence>
<comment type="caution">
    <text evidence="1">The sequence shown here is derived from an EMBL/GenBank/DDBJ whole genome shotgun (WGS) entry which is preliminary data.</text>
</comment>
<dbReference type="EMBL" id="JACHEN010000012">
    <property type="protein sequence ID" value="MBB6216043.1"/>
    <property type="molecule type" value="Genomic_DNA"/>
</dbReference>
<proteinExistence type="predicted"/>
<gene>
    <name evidence="1" type="ORF">HNQ80_002142</name>
    <name evidence="2" type="ORF">HNQ80_003384</name>
</gene>
<keyword evidence="3" id="KW-1185">Reference proteome</keyword>
<dbReference type="Proteomes" id="UP000579281">
    <property type="component" value="Unassembled WGS sequence"/>
</dbReference>
<accession>A0A841KRM9</accession>
<name>A0A841KRM9_9FIRM</name>